<name>A0A1Y5TXJ0_9RHOB</name>
<protein>
    <recommendedName>
        <fullName evidence="5">3-isopropylmalate dehydrogenase</fullName>
        <ecNumber evidence="5">1.1.1.85</ecNumber>
    </recommendedName>
    <alternativeName>
        <fullName evidence="14">3-IPM-DH</fullName>
    </alternativeName>
</protein>
<evidence type="ECO:0000256" key="11">
    <source>
        <dbReference type="ARBA" id="ARBA00023027"/>
    </source>
</evidence>
<feature type="domain" description="Isopropylmalate dehydrogenase-like" evidence="15">
    <location>
        <begin position="2"/>
        <end position="351"/>
    </location>
</feature>
<evidence type="ECO:0000256" key="13">
    <source>
        <dbReference type="ARBA" id="ARBA00023304"/>
    </source>
</evidence>
<evidence type="ECO:0000256" key="5">
    <source>
        <dbReference type="ARBA" id="ARBA00013101"/>
    </source>
</evidence>
<dbReference type="EMBL" id="FWFO01000007">
    <property type="protein sequence ID" value="SLN72539.1"/>
    <property type="molecule type" value="Genomic_DNA"/>
</dbReference>
<sequence>MLALGGDGIGPEILEQGLRVARHQARHAGIDLQVEHGLLHGASWDVHGSFCTHEVLQKARRSDALLVGAVGGPKWDNIGVPGGAECQDGLMYLRYHLQTYLGLRPSRARVPLMHRSPLRRDIVDGADVLILREMCGGAMFASERGQRQINGLRQGYDLTAYDEGEVTRFAHGGFQLAAQRRGRLVSCDKSNVMESYKLWRDVVSDVARDYPDVEFENMFADNCAYQLMMRPGDFDVVIGCNQLGDVLSDLTAVYAGSLGMLPSASLSANPDQGQVFGMYESTAGSAPDIVGQGIANPVGTILSVGMMFTYSFGLPRIEQRIEAAVDAVLTQGVMTPDLGGAANTVEMTDAILEMLEA</sequence>
<dbReference type="SUPFAM" id="SSF53659">
    <property type="entry name" value="Isocitrate/Isopropylmalate dehydrogenase-like"/>
    <property type="match status" value="1"/>
</dbReference>
<keyword evidence="10 16" id="KW-0560">Oxidoreductase</keyword>
<keyword evidence="11" id="KW-0520">NAD</keyword>
<keyword evidence="7" id="KW-0028">Amino-acid biosynthesis</keyword>
<dbReference type="InterPro" id="IPR004429">
    <property type="entry name" value="Isopropylmalate_DH"/>
</dbReference>
<keyword evidence="13" id="KW-0100">Branched-chain amino acid biosynthesis</keyword>
<keyword evidence="17" id="KW-1185">Reference proteome</keyword>
<keyword evidence="12" id="KW-0464">Manganese</keyword>
<evidence type="ECO:0000313" key="17">
    <source>
        <dbReference type="Proteomes" id="UP000193077"/>
    </source>
</evidence>
<evidence type="ECO:0000256" key="6">
    <source>
        <dbReference type="ARBA" id="ARBA00022430"/>
    </source>
</evidence>
<evidence type="ECO:0000256" key="8">
    <source>
        <dbReference type="ARBA" id="ARBA00022723"/>
    </source>
</evidence>
<evidence type="ECO:0000259" key="15">
    <source>
        <dbReference type="SMART" id="SM01329"/>
    </source>
</evidence>
<evidence type="ECO:0000256" key="4">
    <source>
        <dbReference type="ARBA" id="ARBA00011738"/>
    </source>
</evidence>
<keyword evidence="6" id="KW-0432">Leucine biosynthesis</keyword>
<dbReference type="GO" id="GO:0009098">
    <property type="term" value="P:L-leucine biosynthetic process"/>
    <property type="evidence" value="ECO:0007669"/>
    <property type="project" value="UniProtKB-KW"/>
</dbReference>
<comment type="cofactor">
    <cofactor evidence="2">
        <name>Mg(2+)</name>
        <dbReference type="ChEBI" id="CHEBI:18420"/>
    </cofactor>
</comment>
<dbReference type="AlphaFoldDB" id="A0A1Y5TXJ0"/>
<dbReference type="EC" id="1.1.1.85" evidence="5"/>
<dbReference type="Pfam" id="PF00180">
    <property type="entry name" value="Iso_dh"/>
    <property type="match status" value="1"/>
</dbReference>
<comment type="subunit">
    <text evidence="4">Homodimer.</text>
</comment>
<evidence type="ECO:0000256" key="7">
    <source>
        <dbReference type="ARBA" id="ARBA00022605"/>
    </source>
</evidence>
<dbReference type="SMART" id="SM01329">
    <property type="entry name" value="Iso_dh"/>
    <property type="match status" value="1"/>
</dbReference>
<dbReference type="GO" id="GO:0046872">
    <property type="term" value="F:metal ion binding"/>
    <property type="evidence" value="ECO:0007669"/>
    <property type="project" value="UniProtKB-KW"/>
</dbReference>
<organism evidence="16 17">
    <name type="scientific">Falsiruegeria litorea R37</name>
    <dbReference type="NCBI Taxonomy" id="1200284"/>
    <lineage>
        <taxon>Bacteria</taxon>
        <taxon>Pseudomonadati</taxon>
        <taxon>Pseudomonadota</taxon>
        <taxon>Alphaproteobacteria</taxon>
        <taxon>Rhodobacterales</taxon>
        <taxon>Roseobacteraceae</taxon>
        <taxon>Falsiruegeria</taxon>
    </lineage>
</organism>
<dbReference type="InterPro" id="IPR024084">
    <property type="entry name" value="IsoPropMal-DH-like_dom"/>
</dbReference>
<dbReference type="GO" id="GO:0005829">
    <property type="term" value="C:cytosol"/>
    <property type="evidence" value="ECO:0007669"/>
    <property type="project" value="TreeGrafter"/>
</dbReference>
<dbReference type="Proteomes" id="UP000193077">
    <property type="component" value="Unassembled WGS sequence"/>
</dbReference>
<comment type="similarity">
    <text evidence="3">Belongs to the isocitrate and isopropylmalate dehydrogenases family. LeuB type 1 subfamily.</text>
</comment>
<evidence type="ECO:0000256" key="12">
    <source>
        <dbReference type="ARBA" id="ARBA00023211"/>
    </source>
</evidence>
<evidence type="ECO:0000256" key="14">
    <source>
        <dbReference type="ARBA" id="ARBA00033138"/>
    </source>
</evidence>
<evidence type="ECO:0000256" key="1">
    <source>
        <dbReference type="ARBA" id="ARBA00001936"/>
    </source>
</evidence>
<dbReference type="PANTHER" id="PTHR42979:SF1">
    <property type="entry name" value="3-ISOPROPYLMALATE DEHYDROGENASE"/>
    <property type="match status" value="1"/>
</dbReference>
<dbReference type="FunFam" id="3.40.718.10:FF:000006">
    <property type="entry name" value="3-isopropylmalate dehydrogenase"/>
    <property type="match status" value="1"/>
</dbReference>
<gene>
    <name evidence="16" type="primary">leuB_2</name>
    <name evidence="16" type="ORF">TRL7639_04331</name>
</gene>
<evidence type="ECO:0000256" key="3">
    <source>
        <dbReference type="ARBA" id="ARBA00008319"/>
    </source>
</evidence>
<evidence type="ECO:0000313" key="16">
    <source>
        <dbReference type="EMBL" id="SLN72539.1"/>
    </source>
</evidence>
<proteinExistence type="inferred from homology"/>
<dbReference type="GO" id="GO:0003862">
    <property type="term" value="F:3-isopropylmalate dehydrogenase activity"/>
    <property type="evidence" value="ECO:0007669"/>
    <property type="project" value="UniProtKB-EC"/>
</dbReference>
<reference evidence="16 17" key="1">
    <citation type="submission" date="2017-03" db="EMBL/GenBank/DDBJ databases">
        <authorList>
            <person name="Afonso C.L."/>
            <person name="Miller P.J."/>
            <person name="Scott M.A."/>
            <person name="Spackman E."/>
            <person name="Goraichik I."/>
            <person name="Dimitrov K.M."/>
            <person name="Suarez D.L."/>
            <person name="Swayne D.E."/>
        </authorList>
    </citation>
    <scope>NUCLEOTIDE SEQUENCE [LARGE SCALE GENOMIC DNA]</scope>
    <source>
        <strain evidence="16 17">CECT 7639</strain>
    </source>
</reference>
<dbReference type="Gene3D" id="3.40.718.10">
    <property type="entry name" value="Isopropylmalate Dehydrogenase"/>
    <property type="match status" value="1"/>
</dbReference>
<evidence type="ECO:0000256" key="10">
    <source>
        <dbReference type="ARBA" id="ARBA00023002"/>
    </source>
</evidence>
<comment type="cofactor">
    <cofactor evidence="1">
        <name>Mn(2+)</name>
        <dbReference type="ChEBI" id="CHEBI:29035"/>
    </cofactor>
</comment>
<dbReference type="PANTHER" id="PTHR42979">
    <property type="entry name" value="3-ISOPROPYLMALATE DEHYDROGENASE"/>
    <property type="match status" value="1"/>
</dbReference>
<keyword evidence="9" id="KW-0460">Magnesium</keyword>
<keyword evidence="8" id="KW-0479">Metal-binding</keyword>
<accession>A0A1Y5TXJ0</accession>
<evidence type="ECO:0000256" key="9">
    <source>
        <dbReference type="ARBA" id="ARBA00022842"/>
    </source>
</evidence>
<evidence type="ECO:0000256" key="2">
    <source>
        <dbReference type="ARBA" id="ARBA00001946"/>
    </source>
</evidence>